<comment type="subcellular location">
    <subcellularLocation>
        <location evidence="1">Nucleus</location>
    </subcellularLocation>
</comment>
<name>A0AAP0GEQ1_9ASPA</name>
<keyword evidence="4" id="KW-0862">Zinc</keyword>
<evidence type="ECO:0000256" key="3">
    <source>
        <dbReference type="ARBA" id="ARBA00022771"/>
    </source>
</evidence>
<gene>
    <name evidence="8" type="primary">ZFP3</name>
    <name evidence="8" type="ORF">KSP39_PZI002353</name>
</gene>
<keyword evidence="3 6" id="KW-0863">Zinc-finger</keyword>
<evidence type="ECO:0000259" key="7">
    <source>
        <dbReference type="PROSITE" id="PS50157"/>
    </source>
</evidence>
<dbReference type="Pfam" id="PF13912">
    <property type="entry name" value="zf-C2H2_6"/>
    <property type="match status" value="1"/>
</dbReference>
<reference evidence="8 9" key="1">
    <citation type="journal article" date="2022" name="Nat. Plants">
        <title>Genomes of leafy and leafless Platanthera orchids illuminate the evolution of mycoheterotrophy.</title>
        <authorList>
            <person name="Li M.H."/>
            <person name="Liu K.W."/>
            <person name="Li Z."/>
            <person name="Lu H.C."/>
            <person name="Ye Q.L."/>
            <person name="Zhang D."/>
            <person name="Wang J.Y."/>
            <person name="Li Y.F."/>
            <person name="Zhong Z.M."/>
            <person name="Liu X."/>
            <person name="Yu X."/>
            <person name="Liu D.K."/>
            <person name="Tu X.D."/>
            <person name="Liu B."/>
            <person name="Hao Y."/>
            <person name="Liao X.Y."/>
            <person name="Jiang Y.T."/>
            <person name="Sun W.H."/>
            <person name="Chen J."/>
            <person name="Chen Y.Q."/>
            <person name="Ai Y."/>
            <person name="Zhai J.W."/>
            <person name="Wu S.S."/>
            <person name="Zhou Z."/>
            <person name="Hsiao Y.Y."/>
            <person name="Wu W.L."/>
            <person name="Chen Y.Y."/>
            <person name="Lin Y.F."/>
            <person name="Hsu J.L."/>
            <person name="Li C.Y."/>
            <person name="Wang Z.W."/>
            <person name="Zhao X."/>
            <person name="Zhong W.Y."/>
            <person name="Ma X.K."/>
            <person name="Ma L."/>
            <person name="Huang J."/>
            <person name="Chen G.Z."/>
            <person name="Huang M.Z."/>
            <person name="Huang L."/>
            <person name="Peng D.H."/>
            <person name="Luo Y.B."/>
            <person name="Zou S.Q."/>
            <person name="Chen S.P."/>
            <person name="Lan S."/>
            <person name="Tsai W.C."/>
            <person name="Van de Peer Y."/>
            <person name="Liu Z.J."/>
        </authorList>
    </citation>
    <scope>NUCLEOTIDE SEQUENCE [LARGE SCALE GENOMIC DNA]</scope>
    <source>
        <strain evidence="8">Lor287</strain>
    </source>
</reference>
<dbReference type="AlphaFoldDB" id="A0AAP0GEQ1"/>
<dbReference type="InterPro" id="IPR044246">
    <property type="entry name" value="ZFP3-like"/>
</dbReference>
<dbReference type="InterPro" id="IPR036236">
    <property type="entry name" value="Znf_C2H2_sf"/>
</dbReference>
<comment type="caution">
    <text evidence="8">The sequence shown here is derived from an EMBL/GenBank/DDBJ whole genome shotgun (WGS) entry which is preliminary data.</text>
</comment>
<evidence type="ECO:0000256" key="5">
    <source>
        <dbReference type="ARBA" id="ARBA00023242"/>
    </source>
</evidence>
<dbReference type="PROSITE" id="PS50157">
    <property type="entry name" value="ZINC_FINGER_C2H2_2"/>
    <property type="match status" value="1"/>
</dbReference>
<keyword evidence="2" id="KW-0479">Metal-binding</keyword>
<dbReference type="GO" id="GO:0005634">
    <property type="term" value="C:nucleus"/>
    <property type="evidence" value="ECO:0007669"/>
    <property type="project" value="UniProtKB-SubCell"/>
</dbReference>
<dbReference type="PROSITE" id="PS00028">
    <property type="entry name" value="ZINC_FINGER_C2H2_1"/>
    <property type="match status" value="1"/>
</dbReference>
<sequence>MSQAPFFVKKEHEQPQAQSFELDLISTMSAETKPPPAEVEKRSFFCNYCGREFPSSQALGGHQNAHKRERMLAKRGHIGGAAAAAAHHLSPPLPNYAASNFQQLGFQAHSVIHKPAYDYRTAAAVAEIMARRHAWLGTPATPAIGRLLTDEYYSGAVMPVRRQAGSFVETSAGCGGFHYKWMGSGVLLNDVKEESHKLDLDLKL</sequence>
<feature type="domain" description="C2H2-type" evidence="7">
    <location>
        <begin position="44"/>
        <end position="71"/>
    </location>
</feature>
<evidence type="ECO:0000256" key="2">
    <source>
        <dbReference type="ARBA" id="ARBA00022723"/>
    </source>
</evidence>
<dbReference type="Proteomes" id="UP001418222">
    <property type="component" value="Unassembled WGS sequence"/>
</dbReference>
<dbReference type="InterPro" id="IPR013087">
    <property type="entry name" value="Znf_C2H2_type"/>
</dbReference>
<dbReference type="PANTHER" id="PTHR47287:SF15">
    <property type="entry name" value="ZINC FINGER PROTEIN 3-LIKE"/>
    <property type="match status" value="1"/>
</dbReference>
<organism evidence="8 9">
    <name type="scientific">Platanthera zijinensis</name>
    <dbReference type="NCBI Taxonomy" id="2320716"/>
    <lineage>
        <taxon>Eukaryota</taxon>
        <taxon>Viridiplantae</taxon>
        <taxon>Streptophyta</taxon>
        <taxon>Embryophyta</taxon>
        <taxon>Tracheophyta</taxon>
        <taxon>Spermatophyta</taxon>
        <taxon>Magnoliopsida</taxon>
        <taxon>Liliopsida</taxon>
        <taxon>Asparagales</taxon>
        <taxon>Orchidaceae</taxon>
        <taxon>Orchidoideae</taxon>
        <taxon>Orchideae</taxon>
        <taxon>Orchidinae</taxon>
        <taxon>Platanthera</taxon>
    </lineage>
</organism>
<dbReference type="GO" id="GO:0008270">
    <property type="term" value="F:zinc ion binding"/>
    <property type="evidence" value="ECO:0007669"/>
    <property type="project" value="UniProtKB-KW"/>
</dbReference>
<accession>A0AAP0GEQ1</accession>
<dbReference type="SUPFAM" id="SSF57667">
    <property type="entry name" value="beta-beta-alpha zinc fingers"/>
    <property type="match status" value="1"/>
</dbReference>
<evidence type="ECO:0000256" key="4">
    <source>
        <dbReference type="ARBA" id="ARBA00022833"/>
    </source>
</evidence>
<evidence type="ECO:0000313" key="8">
    <source>
        <dbReference type="EMBL" id="KAK8954986.1"/>
    </source>
</evidence>
<dbReference type="Gene3D" id="3.30.160.60">
    <property type="entry name" value="Classic Zinc Finger"/>
    <property type="match status" value="1"/>
</dbReference>
<dbReference type="EMBL" id="JBBWWQ010000002">
    <property type="protein sequence ID" value="KAK8954986.1"/>
    <property type="molecule type" value="Genomic_DNA"/>
</dbReference>
<protein>
    <submittedName>
        <fullName evidence="8">Zinc finger protein 3</fullName>
    </submittedName>
</protein>
<dbReference type="GO" id="GO:0009788">
    <property type="term" value="P:negative regulation of abscisic acid-activated signaling pathway"/>
    <property type="evidence" value="ECO:0007669"/>
    <property type="project" value="InterPro"/>
</dbReference>
<proteinExistence type="predicted"/>
<evidence type="ECO:0000256" key="6">
    <source>
        <dbReference type="PROSITE-ProRule" id="PRU00042"/>
    </source>
</evidence>
<evidence type="ECO:0000313" key="9">
    <source>
        <dbReference type="Proteomes" id="UP001418222"/>
    </source>
</evidence>
<keyword evidence="9" id="KW-1185">Reference proteome</keyword>
<evidence type="ECO:0000256" key="1">
    <source>
        <dbReference type="ARBA" id="ARBA00004123"/>
    </source>
</evidence>
<keyword evidence="5" id="KW-0539">Nucleus</keyword>
<dbReference type="PANTHER" id="PTHR47287">
    <property type="entry name" value="C2H2 AND C2HC ZINC FINGERS SUPERFAMILY PROTEIN"/>
    <property type="match status" value="1"/>
</dbReference>